<dbReference type="AlphaFoldDB" id="A0AAD3N9Y2"/>
<evidence type="ECO:0000313" key="1">
    <source>
        <dbReference type="EMBL" id="GLD67685.1"/>
    </source>
</evidence>
<accession>A0AAD3N9Y2</accession>
<protein>
    <submittedName>
        <fullName evidence="1">Nuclear factor 1 C-type isoform X1</fullName>
    </submittedName>
</protein>
<organism evidence="1 2">
    <name type="scientific">Lates japonicus</name>
    <name type="common">Japanese lates</name>
    <dbReference type="NCBI Taxonomy" id="270547"/>
    <lineage>
        <taxon>Eukaryota</taxon>
        <taxon>Metazoa</taxon>
        <taxon>Chordata</taxon>
        <taxon>Craniata</taxon>
        <taxon>Vertebrata</taxon>
        <taxon>Euteleostomi</taxon>
        <taxon>Actinopterygii</taxon>
        <taxon>Neopterygii</taxon>
        <taxon>Teleostei</taxon>
        <taxon>Neoteleostei</taxon>
        <taxon>Acanthomorphata</taxon>
        <taxon>Carangaria</taxon>
        <taxon>Carangaria incertae sedis</taxon>
        <taxon>Centropomidae</taxon>
        <taxon>Lates</taxon>
    </lineage>
</organism>
<reference evidence="1" key="1">
    <citation type="submission" date="2022-08" db="EMBL/GenBank/DDBJ databases">
        <title>Genome sequencing of akame (Lates japonicus).</title>
        <authorList>
            <person name="Hashiguchi Y."/>
            <person name="Takahashi H."/>
        </authorList>
    </citation>
    <scope>NUCLEOTIDE SEQUENCE</scope>
    <source>
        <strain evidence="1">Kochi</strain>
    </source>
</reference>
<gene>
    <name evidence="1" type="ORF">AKAME5_001901600</name>
</gene>
<dbReference type="Proteomes" id="UP001279410">
    <property type="component" value="Unassembled WGS sequence"/>
</dbReference>
<keyword evidence="2" id="KW-1185">Reference proteome</keyword>
<dbReference type="EMBL" id="BRZM01000116">
    <property type="protein sequence ID" value="GLD67685.1"/>
    <property type="molecule type" value="Genomic_DNA"/>
</dbReference>
<sequence>MIGRQRASCPGIQLGQRAATINRAAAGGGSPPVPAFLLATLSGRFEFMLGSEALDNTTDATIEKKAGHS</sequence>
<proteinExistence type="predicted"/>
<evidence type="ECO:0000313" key="2">
    <source>
        <dbReference type="Proteomes" id="UP001279410"/>
    </source>
</evidence>
<comment type="caution">
    <text evidence="1">The sequence shown here is derived from an EMBL/GenBank/DDBJ whole genome shotgun (WGS) entry which is preliminary data.</text>
</comment>
<name>A0AAD3N9Y2_LATJO</name>